<keyword evidence="1" id="KW-0456">Lyase</keyword>
<dbReference type="RefSeq" id="WP_108828517.1">
    <property type="nucleotide sequence ID" value="NZ_OMOR01000001.1"/>
</dbReference>
<accession>A0A2R8BEF3</accession>
<name>A0A2R8BEF3_9RHOB</name>
<sequence length="247" mass="26456">MTDTQWITQIKHDGGVIELSLNAAPVNALTPEKLMGYRDVLHQLGAEKEVKAIMLTSPLKVLSAGLNLKAAQDFNEAQQKAIVRGLNEGFLAQYSCPKPVICAVNGAAIAGGLFFVLAADHRIADTRAQFGLAEVRVGVDFPVGPMEIARATLDTNTLRRLILRGKPIGAEAALAAGLVDDVVEPDALHACALEAAQEFAQLPPKAFASIKHQIRGEVIAQIKTATTAEPDLWFTDETRPAMQKMLG</sequence>
<evidence type="ECO:0000313" key="2">
    <source>
        <dbReference type="Proteomes" id="UP000244880"/>
    </source>
</evidence>
<dbReference type="EMBL" id="OMOR01000001">
    <property type="protein sequence ID" value="SPH21441.1"/>
    <property type="molecule type" value="Genomic_DNA"/>
</dbReference>
<gene>
    <name evidence="1" type="ORF">ASD8599_02193</name>
</gene>
<dbReference type="Gene3D" id="3.90.226.10">
    <property type="entry name" value="2-enoyl-CoA Hydratase, Chain A, domain 1"/>
    <property type="match status" value="1"/>
</dbReference>
<dbReference type="InterPro" id="IPR001753">
    <property type="entry name" value="Enoyl-CoA_hydra/iso"/>
</dbReference>
<dbReference type="InterPro" id="IPR029045">
    <property type="entry name" value="ClpP/crotonase-like_dom_sf"/>
</dbReference>
<dbReference type="OrthoDB" id="8640486at2"/>
<dbReference type="GO" id="GO:0004300">
    <property type="term" value="F:enoyl-CoA hydratase activity"/>
    <property type="evidence" value="ECO:0007669"/>
    <property type="project" value="UniProtKB-EC"/>
</dbReference>
<dbReference type="EC" id="4.2.1.17" evidence="1"/>
<dbReference type="SUPFAM" id="SSF52096">
    <property type="entry name" value="ClpP/crotonase"/>
    <property type="match status" value="1"/>
</dbReference>
<dbReference type="GO" id="GO:0006635">
    <property type="term" value="P:fatty acid beta-oxidation"/>
    <property type="evidence" value="ECO:0007669"/>
    <property type="project" value="TreeGrafter"/>
</dbReference>
<keyword evidence="2" id="KW-1185">Reference proteome</keyword>
<dbReference type="PANTHER" id="PTHR11941:SF54">
    <property type="entry name" value="ENOYL-COA HYDRATASE, MITOCHONDRIAL"/>
    <property type="match status" value="1"/>
</dbReference>
<protein>
    <submittedName>
        <fullName evidence="1">Putative enoyl-CoA hydratase echA17</fullName>
        <ecNumber evidence="1">4.2.1.17</ecNumber>
    </submittedName>
</protein>
<proteinExistence type="predicted"/>
<dbReference type="AlphaFoldDB" id="A0A2R8BEF3"/>
<dbReference type="PANTHER" id="PTHR11941">
    <property type="entry name" value="ENOYL-COA HYDRATASE-RELATED"/>
    <property type="match status" value="1"/>
</dbReference>
<evidence type="ECO:0000313" key="1">
    <source>
        <dbReference type="EMBL" id="SPH21441.1"/>
    </source>
</evidence>
<dbReference type="Proteomes" id="UP000244880">
    <property type="component" value="Unassembled WGS sequence"/>
</dbReference>
<organism evidence="1 2">
    <name type="scientific">Ascidiaceihabitans donghaensis</name>
    <dbReference type="NCBI Taxonomy" id="1510460"/>
    <lineage>
        <taxon>Bacteria</taxon>
        <taxon>Pseudomonadati</taxon>
        <taxon>Pseudomonadota</taxon>
        <taxon>Alphaproteobacteria</taxon>
        <taxon>Rhodobacterales</taxon>
        <taxon>Paracoccaceae</taxon>
        <taxon>Ascidiaceihabitans</taxon>
    </lineage>
</organism>
<dbReference type="CDD" id="cd06558">
    <property type="entry name" value="crotonase-like"/>
    <property type="match status" value="1"/>
</dbReference>
<reference evidence="1 2" key="1">
    <citation type="submission" date="2018-03" db="EMBL/GenBank/DDBJ databases">
        <authorList>
            <person name="Keele B.F."/>
        </authorList>
    </citation>
    <scope>NUCLEOTIDE SEQUENCE [LARGE SCALE GENOMIC DNA]</scope>
    <source>
        <strain evidence="1 2">CECT 8599</strain>
    </source>
</reference>
<dbReference type="Pfam" id="PF00378">
    <property type="entry name" value="ECH_1"/>
    <property type="match status" value="1"/>
</dbReference>